<dbReference type="PANTHER" id="PTHR33567:SF3">
    <property type="entry name" value="CHROMATE ION TRANSPORTER (EUROFUNG)"/>
    <property type="match status" value="1"/>
</dbReference>
<feature type="transmembrane region" description="Helical" evidence="7">
    <location>
        <begin position="304"/>
        <end position="324"/>
    </location>
</feature>
<keyword evidence="6 7" id="KW-0472">Membrane</keyword>
<evidence type="ECO:0000313" key="9">
    <source>
        <dbReference type="Proteomes" id="UP000245423"/>
    </source>
</evidence>
<evidence type="ECO:0000256" key="2">
    <source>
        <dbReference type="ARBA" id="ARBA00005262"/>
    </source>
</evidence>
<accession>A0A1M4PRS5</accession>
<evidence type="ECO:0000256" key="7">
    <source>
        <dbReference type="SAM" id="Phobius"/>
    </source>
</evidence>
<keyword evidence="3" id="KW-1003">Cell membrane</keyword>
<dbReference type="RefSeq" id="WP_025642285.1">
    <property type="nucleotide sequence ID" value="NZ_LT669839.1"/>
</dbReference>
<proteinExistence type="inferred from homology"/>
<organism evidence="8 9">
    <name type="scientific">[Clostridium] ultunense Esp</name>
    <dbReference type="NCBI Taxonomy" id="1288971"/>
    <lineage>
        <taxon>Bacteria</taxon>
        <taxon>Bacillati</taxon>
        <taxon>Bacillota</taxon>
        <taxon>Tissierellia</taxon>
        <taxon>Tissierellales</taxon>
        <taxon>Tepidimicrobiaceae</taxon>
        <taxon>Schnuerera</taxon>
    </lineage>
</organism>
<dbReference type="Proteomes" id="UP000245423">
    <property type="component" value="Chromosome 1"/>
</dbReference>
<dbReference type="GO" id="GO:0015109">
    <property type="term" value="F:chromate transmembrane transporter activity"/>
    <property type="evidence" value="ECO:0007669"/>
    <property type="project" value="InterPro"/>
</dbReference>
<feature type="transmembrane region" description="Helical" evidence="7">
    <location>
        <begin position="275"/>
        <end position="297"/>
    </location>
</feature>
<sequence>MKEINYNSLSIREKVERQKEIIKVFLRLGFFAFGGPAAHIAMMEEEIINKRKWINHDKFMDLIGATNLIPGPNSTEIAIFIGHHRGGILGLFLAGISFIIPAMGITLLFAIAYVKYGSIPQVESLFYGMKSVIIAIILQALLRLGKSVIKNKLYLVFGLIITGLSLLGIREIPLLLMSGLVIMVILNRENIYNKFFSFSIMPLSLIFLTFLKIGAVLYGSGYVLLAFLEAEFIKKVGVLTNQQLIDAVAVGQFTPGPVFTTATFIGYLLGNTLGAVLATIGIFIPSFLLVIIINPIIPRLRKSIWVSSMLDGINIASLSLMAVVTFKLGIASLIDGLSIFIFAISLFAIMKYKISSFWLIIGGSIIGWISSLI</sequence>
<reference evidence="8 9" key="1">
    <citation type="submission" date="2016-11" db="EMBL/GenBank/DDBJ databases">
        <authorList>
            <person name="Manzoor S."/>
        </authorList>
    </citation>
    <scope>NUCLEOTIDE SEQUENCE [LARGE SCALE GENOMIC DNA]</scope>
    <source>
        <strain evidence="8">Clostridium ultunense strain Esp</strain>
    </source>
</reference>
<dbReference type="Pfam" id="PF02417">
    <property type="entry name" value="Chromate_transp"/>
    <property type="match status" value="2"/>
</dbReference>
<evidence type="ECO:0000256" key="5">
    <source>
        <dbReference type="ARBA" id="ARBA00022989"/>
    </source>
</evidence>
<dbReference type="PIRSF" id="PIRSF004810">
    <property type="entry name" value="ChrA"/>
    <property type="match status" value="1"/>
</dbReference>
<comment type="similarity">
    <text evidence="2">Belongs to the chromate ion transporter (CHR) (TC 2.A.51) family.</text>
</comment>
<feature type="transmembrane region" description="Helical" evidence="7">
    <location>
        <begin position="356"/>
        <end position="372"/>
    </location>
</feature>
<comment type="subcellular location">
    <subcellularLocation>
        <location evidence="1">Cell membrane</location>
        <topology evidence="1">Multi-pass membrane protein</topology>
    </subcellularLocation>
</comment>
<keyword evidence="4 7" id="KW-0812">Transmembrane</keyword>
<keyword evidence="5 7" id="KW-1133">Transmembrane helix</keyword>
<feature type="transmembrane region" description="Helical" evidence="7">
    <location>
        <begin position="125"/>
        <end position="142"/>
    </location>
</feature>
<protein>
    <submittedName>
        <fullName evidence="8">Putative chromate transport protein</fullName>
    </submittedName>
</protein>
<feature type="transmembrane region" description="Helical" evidence="7">
    <location>
        <begin position="248"/>
        <end position="269"/>
    </location>
</feature>
<dbReference type="InterPro" id="IPR003370">
    <property type="entry name" value="Chromate_transpt"/>
</dbReference>
<evidence type="ECO:0000256" key="1">
    <source>
        <dbReference type="ARBA" id="ARBA00004651"/>
    </source>
</evidence>
<dbReference type="PANTHER" id="PTHR33567">
    <property type="entry name" value="CHROMATE ION TRANSPORTER (EUROFUNG)"/>
    <property type="match status" value="1"/>
</dbReference>
<gene>
    <name evidence="8" type="ORF">CUESP1_2881</name>
</gene>
<dbReference type="AlphaFoldDB" id="A0A1M4PRS5"/>
<evidence type="ECO:0000256" key="6">
    <source>
        <dbReference type="ARBA" id="ARBA00023136"/>
    </source>
</evidence>
<name>A0A1M4PRS5_9FIRM</name>
<feature type="transmembrane region" description="Helical" evidence="7">
    <location>
        <begin position="62"/>
        <end position="81"/>
    </location>
</feature>
<evidence type="ECO:0000256" key="3">
    <source>
        <dbReference type="ARBA" id="ARBA00022475"/>
    </source>
</evidence>
<feature type="transmembrane region" description="Helical" evidence="7">
    <location>
        <begin position="154"/>
        <end position="185"/>
    </location>
</feature>
<dbReference type="EMBL" id="LT669839">
    <property type="protein sequence ID" value="SHD78211.1"/>
    <property type="molecule type" value="Genomic_DNA"/>
</dbReference>
<feature type="transmembrane region" description="Helical" evidence="7">
    <location>
        <begin position="330"/>
        <end position="349"/>
    </location>
</feature>
<feature type="transmembrane region" description="Helical" evidence="7">
    <location>
        <begin position="205"/>
        <end position="228"/>
    </location>
</feature>
<evidence type="ECO:0000313" key="8">
    <source>
        <dbReference type="EMBL" id="SHD78211.1"/>
    </source>
</evidence>
<evidence type="ECO:0000256" key="4">
    <source>
        <dbReference type="ARBA" id="ARBA00022692"/>
    </source>
</evidence>
<feature type="transmembrane region" description="Helical" evidence="7">
    <location>
        <begin position="88"/>
        <end position="113"/>
    </location>
</feature>
<dbReference type="GO" id="GO:0005886">
    <property type="term" value="C:plasma membrane"/>
    <property type="evidence" value="ECO:0007669"/>
    <property type="project" value="UniProtKB-SubCell"/>
</dbReference>
<dbReference type="InterPro" id="IPR014047">
    <property type="entry name" value="Chr_Tranpt_l_chain"/>
</dbReference>
<keyword evidence="9" id="KW-1185">Reference proteome</keyword>
<feature type="transmembrane region" description="Helical" evidence="7">
    <location>
        <begin position="21"/>
        <end position="42"/>
    </location>
</feature>